<dbReference type="SUPFAM" id="SSF46785">
    <property type="entry name" value="Winged helix' DNA-binding domain"/>
    <property type="match status" value="1"/>
</dbReference>
<evidence type="ECO:0000256" key="1">
    <source>
        <dbReference type="ARBA" id="ARBA00009437"/>
    </source>
</evidence>
<dbReference type="GO" id="GO:0003677">
    <property type="term" value="F:DNA binding"/>
    <property type="evidence" value="ECO:0007669"/>
    <property type="project" value="UniProtKB-KW"/>
</dbReference>
<evidence type="ECO:0000256" key="3">
    <source>
        <dbReference type="ARBA" id="ARBA00023125"/>
    </source>
</evidence>
<dbReference type="GO" id="GO:0003700">
    <property type="term" value="F:DNA-binding transcription factor activity"/>
    <property type="evidence" value="ECO:0007669"/>
    <property type="project" value="InterPro"/>
</dbReference>
<name>A0A178KP44_9GAMM</name>
<dbReference type="InterPro" id="IPR000847">
    <property type="entry name" value="LysR_HTH_N"/>
</dbReference>
<evidence type="ECO:0000256" key="4">
    <source>
        <dbReference type="ARBA" id="ARBA00023163"/>
    </source>
</evidence>
<evidence type="ECO:0000313" key="7">
    <source>
        <dbReference type="Proteomes" id="UP000078503"/>
    </source>
</evidence>
<keyword evidence="3" id="KW-0238">DNA-binding</keyword>
<dbReference type="PROSITE" id="PS50931">
    <property type="entry name" value="HTH_LYSR"/>
    <property type="match status" value="1"/>
</dbReference>
<evidence type="ECO:0000313" key="6">
    <source>
        <dbReference type="EMBL" id="OAN18695.1"/>
    </source>
</evidence>
<dbReference type="Pfam" id="PF03466">
    <property type="entry name" value="LysR_substrate"/>
    <property type="match status" value="1"/>
</dbReference>
<dbReference type="CDD" id="cd08417">
    <property type="entry name" value="PBP2_Nitroaromatics_like"/>
    <property type="match status" value="1"/>
</dbReference>
<dbReference type="InterPro" id="IPR036388">
    <property type="entry name" value="WH-like_DNA-bd_sf"/>
</dbReference>
<dbReference type="Gene3D" id="3.40.190.10">
    <property type="entry name" value="Periplasmic binding protein-like II"/>
    <property type="match status" value="2"/>
</dbReference>
<dbReference type="Gene3D" id="1.10.10.10">
    <property type="entry name" value="Winged helix-like DNA-binding domain superfamily/Winged helix DNA-binding domain"/>
    <property type="match status" value="1"/>
</dbReference>
<feature type="domain" description="HTH lysR-type" evidence="5">
    <location>
        <begin position="4"/>
        <end position="61"/>
    </location>
</feature>
<dbReference type="SUPFAM" id="SSF53850">
    <property type="entry name" value="Periplasmic binding protein-like II"/>
    <property type="match status" value="1"/>
</dbReference>
<keyword evidence="7" id="KW-1185">Reference proteome</keyword>
<proteinExistence type="inferred from homology"/>
<dbReference type="OrthoDB" id="8557381at2"/>
<dbReference type="PRINTS" id="PR00039">
    <property type="entry name" value="HTHLYSR"/>
</dbReference>
<comment type="similarity">
    <text evidence="1">Belongs to the LysR transcriptional regulatory family.</text>
</comment>
<gene>
    <name evidence="6" type="ORF">A3K86_07380</name>
</gene>
<keyword evidence="4" id="KW-0804">Transcription</keyword>
<keyword evidence="2" id="KW-0805">Transcription regulation</keyword>
<dbReference type="Pfam" id="PF00126">
    <property type="entry name" value="HTH_1"/>
    <property type="match status" value="1"/>
</dbReference>
<dbReference type="PANTHER" id="PTHR30118">
    <property type="entry name" value="HTH-TYPE TRANSCRIPTIONAL REGULATOR LEUO-RELATED"/>
    <property type="match status" value="1"/>
</dbReference>
<sequence length="305" mass="35166">MKNINLNLLVTLQVLLEECHVSRTATKLHLTQSAVSRQLTQLRDIFGDPLLVRDGNQLLKTPKAEQLKVRVDAMLSDCQSILQLDTFDPQTWHDRVVLSSSDYVAQYILPDVVESLRHHAPHVSVEYQLWQQDFYHQLGQRDIQLFSSMLPSLPEGICGESIGADYPVCVMSQAHPLAQQTEISLDDFLAYSHISVSGGGDKDSFIDRYLASQGLERDVKFRVPFFTAAFNTLCRSDMLMVVPEHIAHNMKPTYPLHFLPLPIPVEQHKYWLMWHPKYHSDLSHQWLRQHVLRIMRDSMYSMDMS</sequence>
<evidence type="ECO:0000256" key="2">
    <source>
        <dbReference type="ARBA" id="ARBA00023015"/>
    </source>
</evidence>
<protein>
    <submittedName>
        <fullName evidence="6">Transcriptional regulator</fullName>
    </submittedName>
</protein>
<evidence type="ECO:0000259" key="5">
    <source>
        <dbReference type="PROSITE" id="PS50931"/>
    </source>
</evidence>
<organism evidence="6 7">
    <name type="scientific">Photobacterium jeanii</name>
    <dbReference type="NCBI Taxonomy" id="858640"/>
    <lineage>
        <taxon>Bacteria</taxon>
        <taxon>Pseudomonadati</taxon>
        <taxon>Pseudomonadota</taxon>
        <taxon>Gammaproteobacteria</taxon>
        <taxon>Vibrionales</taxon>
        <taxon>Vibrionaceae</taxon>
        <taxon>Photobacterium</taxon>
    </lineage>
</organism>
<dbReference type="RefSeq" id="WP_068329931.1">
    <property type="nucleotide sequence ID" value="NZ_LVHF01000012.1"/>
</dbReference>
<accession>A0A178KP44</accession>
<reference evidence="6 7" key="1">
    <citation type="submission" date="2016-03" db="EMBL/GenBank/DDBJ databases">
        <title>Photobacterium proteolyticum sp. nov. a protease producing bacterium isolated from ocean sediments of Laizhou Bay.</title>
        <authorList>
            <person name="Li Y."/>
        </authorList>
    </citation>
    <scope>NUCLEOTIDE SEQUENCE [LARGE SCALE GENOMIC DNA]</scope>
    <source>
        <strain evidence="6 7">R-40508</strain>
    </source>
</reference>
<comment type="caution">
    <text evidence="6">The sequence shown here is derived from an EMBL/GenBank/DDBJ whole genome shotgun (WGS) entry which is preliminary data.</text>
</comment>
<dbReference type="EMBL" id="LVHF01000012">
    <property type="protein sequence ID" value="OAN18695.1"/>
    <property type="molecule type" value="Genomic_DNA"/>
</dbReference>
<dbReference type="AlphaFoldDB" id="A0A178KP44"/>
<dbReference type="InterPro" id="IPR005119">
    <property type="entry name" value="LysR_subst-bd"/>
</dbReference>
<dbReference type="InterPro" id="IPR036390">
    <property type="entry name" value="WH_DNA-bd_sf"/>
</dbReference>
<dbReference type="Proteomes" id="UP000078503">
    <property type="component" value="Unassembled WGS sequence"/>
</dbReference>
<dbReference type="STRING" id="858640.A3K86_07380"/>
<dbReference type="InterPro" id="IPR050389">
    <property type="entry name" value="LysR-type_TF"/>
</dbReference>
<dbReference type="InterPro" id="IPR037402">
    <property type="entry name" value="YidZ_PBP2"/>
</dbReference>
<dbReference type="PANTHER" id="PTHR30118:SF15">
    <property type="entry name" value="TRANSCRIPTIONAL REGULATORY PROTEIN"/>
    <property type="match status" value="1"/>
</dbReference>